<reference evidence="2 3" key="1">
    <citation type="submission" date="2018-01" db="EMBL/GenBank/DDBJ databases">
        <title>Draft genome sequences of clinical isolates and type strains of oral Veillonella including Veillonella infantum sp., nov.</title>
        <authorList>
            <person name="Mashima I."/>
            <person name="Liao Y.-C."/>
            <person name="Sabharwal A."/>
            <person name="Haase E.M."/>
            <person name="Nakazawa F."/>
            <person name="Scannapieco F.A."/>
        </authorList>
    </citation>
    <scope>NUCLEOTIDE SEQUENCE [LARGE SCALE GENOMIC DNA]</scope>
    <source>
        <strain evidence="2 3">Y6</strain>
    </source>
</reference>
<evidence type="ECO:0000313" key="3">
    <source>
        <dbReference type="Proteomes" id="UP000238877"/>
    </source>
</evidence>
<dbReference type="GO" id="GO:0006302">
    <property type="term" value="P:double-strand break repair"/>
    <property type="evidence" value="ECO:0007669"/>
    <property type="project" value="InterPro"/>
</dbReference>
<evidence type="ECO:0000259" key="1">
    <source>
        <dbReference type="Pfam" id="PF13476"/>
    </source>
</evidence>
<organism evidence="2 3">
    <name type="scientific">Veillonella tobetsuensis</name>
    <dbReference type="NCBI Taxonomy" id="1110546"/>
    <lineage>
        <taxon>Bacteria</taxon>
        <taxon>Bacillati</taxon>
        <taxon>Bacillota</taxon>
        <taxon>Negativicutes</taxon>
        <taxon>Veillonellales</taxon>
        <taxon>Veillonellaceae</taxon>
        <taxon>Veillonella</taxon>
    </lineage>
</organism>
<dbReference type="AlphaFoldDB" id="A0A2S7ZP65"/>
<dbReference type="PANTHER" id="PTHR40396">
    <property type="entry name" value="ATPASE-LIKE PROTEIN"/>
    <property type="match status" value="1"/>
</dbReference>
<dbReference type="Proteomes" id="UP000238877">
    <property type="component" value="Unassembled WGS sequence"/>
</dbReference>
<name>A0A2S7ZP65_9FIRM</name>
<dbReference type="InterPro" id="IPR038729">
    <property type="entry name" value="Rad50/SbcC_AAA"/>
</dbReference>
<comment type="caution">
    <text evidence="2">The sequence shown here is derived from an EMBL/GenBank/DDBJ whole genome shotgun (WGS) entry which is preliminary data.</text>
</comment>
<gene>
    <name evidence="2" type="ORF">VTHSUH11_05895</name>
</gene>
<dbReference type="PANTHER" id="PTHR40396:SF1">
    <property type="entry name" value="ATPASE AAA-TYPE CORE DOMAIN-CONTAINING PROTEIN"/>
    <property type="match status" value="1"/>
</dbReference>
<feature type="domain" description="Rad50/SbcC-type AAA" evidence="1">
    <location>
        <begin position="11"/>
        <end position="190"/>
    </location>
</feature>
<dbReference type="GO" id="GO:0016887">
    <property type="term" value="F:ATP hydrolysis activity"/>
    <property type="evidence" value="ECO:0007669"/>
    <property type="project" value="InterPro"/>
</dbReference>
<sequence length="483" mass="54901">MNTTKYIRLTSMTIDNLKNIEHGRINFINTRKDYKSSLLGIYGQNGSGKTALIDAISILKLLLTGQKLPSTICDYINISSASHTCELNFELLIEDNYKHVLVDYEVELGITSSITGESNITDDTSDRENQICITKERIQYKIEGVDTNIRKSILIDTDVPAKQIFKPKSKLDLLVGRDMDDITDLIVNKKQAKAESRSFIFSPEFMKRLYIRNKLMSSNKNFELMYSILTDLVKYGNHDLFVVTTEHSGLISLDALPLEINYRADTRHIVGTIGLSLNQPNVFPIAVVQDIRDSIAMMNLVLTQIVPGLTIGVETLGKEKLQDNQDGERFELVSYKSNTYIPLKYESEGIRKIISVLGLLISVYNRKSITVAIDELDSGIFEYLLGEILRIISEKGEGQLIFTSHNLRPLETLDKGCIAFTTTNPSNRYTRMVNVKTSNNLRDFYYRDIMLGEQNEELYKSTNNAEISYAFRKAGAYKWHDEK</sequence>
<proteinExistence type="predicted"/>
<protein>
    <submittedName>
        <fullName evidence="2">AAA family ATPase</fullName>
    </submittedName>
</protein>
<dbReference type="EMBL" id="PPDF01000011">
    <property type="protein sequence ID" value="PQL25046.1"/>
    <property type="molecule type" value="Genomic_DNA"/>
</dbReference>
<dbReference type="InterPro" id="IPR027417">
    <property type="entry name" value="P-loop_NTPase"/>
</dbReference>
<accession>A0A2S7ZP65</accession>
<dbReference type="Gene3D" id="3.40.50.300">
    <property type="entry name" value="P-loop containing nucleotide triphosphate hydrolases"/>
    <property type="match status" value="1"/>
</dbReference>
<evidence type="ECO:0000313" key="2">
    <source>
        <dbReference type="EMBL" id="PQL25046.1"/>
    </source>
</evidence>
<dbReference type="SUPFAM" id="SSF52540">
    <property type="entry name" value="P-loop containing nucleoside triphosphate hydrolases"/>
    <property type="match status" value="1"/>
</dbReference>
<dbReference type="Pfam" id="PF13476">
    <property type="entry name" value="AAA_23"/>
    <property type="match status" value="1"/>
</dbReference>
<dbReference type="RefSeq" id="WP_105092980.1">
    <property type="nucleotide sequence ID" value="NZ_PPDF01000011.1"/>
</dbReference>